<dbReference type="PANTHER" id="PTHR44591">
    <property type="entry name" value="STRESS RESPONSE REGULATOR PROTEIN 1"/>
    <property type="match status" value="1"/>
</dbReference>
<sequence length="277" mass="29732">MTAQACKSLKALNEHDWSRAAIGHPETWSHGLRLTVDIILNTPLPMLVMWGREQVMLYNDAYAALVGGPLQPAPGGRVPAMQPSAWSWNGQAIEQAWGGTGSICVGAALRLWRPDGVAEQRFDLHYTPLRDAQDAVQGILCTLAPPSAAAAANGPRPLRMLVVEDNLDAQYLVCEMLRAFGHDVDAVATGEAALEQLQGGAFEVLFSDVSLPGMSGVELARRAVAAQPGLQVIFASGYGGTLTQQLDFPAEAIQKPYEIEQLQAILERVGTRLPASR</sequence>
<dbReference type="PANTHER" id="PTHR44591:SF21">
    <property type="entry name" value="TWO-COMPONENT RESPONSE REGULATOR"/>
    <property type="match status" value="1"/>
</dbReference>
<dbReference type="Gene3D" id="3.30.450.20">
    <property type="entry name" value="PAS domain"/>
    <property type="match status" value="1"/>
</dbReference>
<keyword evidence="1 2" id="KW-0597">Phosphoprotein</keyword>
<keyword evidence="6" id="KW-1185">Reference proteome</keyword>
<dbReference type="EMBL" id="CP038026">
    <property type="protein sequence ID" value="QBQ34822.1"/>
    <property type="molecule type" value="Genomic_DNA"/>
</dbReference>
<reference evidence="4" key="3">
    <citation type="submission" date="2022-12" db="EMBL/GenBank/DDBJ databases">
        <authorList>
            <person name="Sun Q."/>
            <person name="Kim S."/>
        </authorList>
    </citation>
    <scope>NUCLEOTIDE SEQUENCE</scope>
    <source>
        <strain evidence="4">KCTC 12344</strain>
    </source>
</reference>
<evidence type="ECO:0000313" key="4">
    <source>
        <dbReference type="EMBL" id="GGY88806.1"/>
    </source>
</evidence>
<reference evidence="4" key="1">
    <citation type="journal article" date="2014" name="Int. J. Syst. Evol. Microbiol.">
        <title>Complete genome sequence of Corynebacterium casei LMG S-19264T (=DSM 44701T), isolated from a smear-ripened cheese.</title>
        <authorList>
            <consortium name="US DOE Joint Genome Institute (JGI-PGF)"/>
            <person name="Walter F."/>
            <person name="Albersmeier A."/>
            <person name="Kalinowski J."/>
            <person name="Ruckert C."/>
        </authorList>
    </citation>
    <scope>NUCLEOTIDE SEQUENCE</scope>
    <source>
        <strain evidence="4">KCTC 12344</strain>
    </source>
</reference>
<dbReference type="SMART" id="SM00448">
    <property type="entry name" value="REC"/>
    <property type="match status" value="1"/>
</dbReference>
<evidence type="ECO:0000256" key="1">
    <source>
        <dbReference type="ARBA" id="ARBA00022553"/>
    </source>
</evidence>
<dbReference type="OrthoDB" id="9802155at2"/>
<dbReference type="Gene3D" id="3.40.50.2300">
    <property type="match status" value="1"/>
</dbReference>
<evidence type="ECO:0000313" key="6">
    <source>
        <dbReference type="Proteomes" id="UP000294359"/>
    </source>
</evidence>
<proteinExistence type="predicted"/>
<dbReference type="RefSeq" id="WP_134382734.1">
    <property type="nucleotide sequence ID" value="NZ_BMWW01000003.1"/>
</dbReference>
<evidence type="ECO:0000256" key="2">
    <source>
        <dbReference type="PROSITE-ProRule" id="PRU00169"/>
    </source>
</evidence>
<protein>
    <submittedName>
        <fullName evidence="5">Response regulator</fullName>
    </submittedName>
</protein>
<dbReference type="GO" id="GO:0000160">
    <property type="term" value="P:phosphorelay signal transduction system"/>
    <property type="evidence" value="ECO:0007669"/>
    <property type="project" value="InterPro"/>
</dbReference>
<dbReference type="Proteomes" id="UP000619512">
    <property type="component" value="Unassembled WGS sequence"/>
</dbReference>
<evidence type="ECO:0000259" key="3">
    <source>
        <dbReference type="PROSITE" id="PS50110"/>
    </source>
</evidence>
<dbReference type="SUPFAM" id="SSF52172">
    <property type="entry name" value="CheY-like"/>
    <property type="match status" value="1"/>
</dbReference>
<evidence type="ECO:0000313" key="7">
    <source>
        <dbReference type="Proteomes" id="UP000619512"/>
    </source>
</evidence>
<dbReference type="InterPro" id="IPR050595">
    <property type="entry name" value="Bact_response_regulator"/>
</dbReference>
<dbReference type="AlphaFoldDB" id="A0A4P7BAG2"/>
<dbReference type="Proteomes" id="UP000294359">
    <property type="component" value="Chromosome"/>
</dbReference>
<dbReference type="SUPFAM" id="SSF55785">
    <property type="entry name" value="PYP-like sensor domain (PAS domain)"/>
    <property type="match status" value="1"/>
</dbReference>
<organism evidence="4 7">
    <name type="scientific">Pseudoduganella plicata</name>
    <dbReference type="NCBI Taxonomy" id="321984"/>
    <lineage>
        <taxon>Bacteria</taxon>
        <taxon>Pseudomonadati</taxon>
        <taxon>Pseudomonadota</taxon>
        <taxon>Betaproteobacteria</taxon>
        <taxon>Burkholderiales</taxon>
        <taxon>Oxalobacteraceae</taxon>
        <taxon>Telluria group</taxon>
        <taxon>Pseudoduganella</taxon>
    </lineage>
</organism>
<dbReference type="EMBL" id="BMWW01000003">
    <property type="protein sequence ID" value="GGY88806.1"/>
    <property type="molecule type" value="Genomic_DNA"/>
</dbReference>
<dbReference type="CDD" id="cd00156">
    <property type="entry name" value="REC"/>
    <property type="match status" value="1"/>
</dbReference>
<gene>
    <name evidence="5" type="ORF">E1742_00430</name>
    <name evidence="4" type="ORF">GCM10007388_22800</name>
</gene>
<dbReference type="Pfam" id="PF00072">
    <property type="entry name" value="Response_reg"/>
    <property type="match status" value="1"/>
</dbReference>
<evidence type="ECO:0000313" key="5">
    <source>
        <dbReference type="EMBL" id="QBQ34822.1"/>
    </source>
</evidence>
<name>A0A4P7BAG2_9BURK</name>
<dbReference type="InterPro" id="IPR011006">
    <property type="entry name" value="CheY-like_superfamily"/>
</dbReference>
<dbReference type="InterPro" id="IPR035965">
    <property type="entry name" value="PAS-like_dom_sf"/>
</dbReference>
<reference evidence="5 6" key="2">
    <citation type="submission" date="2019-03" db="EMBL/GenBank/DDBJ databases">
        <title>Draft Genome Sequences of Six Type Strains of the Genus Massilia.</title>
        <authorList>
            <person name="Miess H."/>
            <person name="Frediansyhah A."/>
            <person name="Gross H."/>
        </authorList>
    </citation>
    <scope>NUCLEOTIDE SEQUENCE [LARGE SCALE GENOMIC DNA]</scope>
    <source>
        <strain evidence="5 6">DSM 17505</strain>
    </source>
</reference>
<feature type="modified residue" description="4-aspartylphosphate" evidence="2">
    <location>
        <position position="208"/>
    </location>
</feature>
<dbReference type="InterPro" id="IPR001789">
    <property type="entry name" value="Sig_transdc_resp-reg_receiver"/>
</dbReference>
<accession>A0A4P7BAG2</accession>
<dbReference type="PROSITE" id="PS50110">
    <property type="entry name" value="RESPONSE_REGULATORY"/>
    <property type="match status" value="1"/>
</dbReference>
<feature type="domain" description="Response regulatory" evidence="3">
    <location>
        <begin position="159"/>
        <end position="270"/>
    </location>
</feature>